<dbReference type="GO" id="GO:0030246">
    <property type="term" value="F:carbohydrate binding"/>
    <property type="evidence" value="ECO:0007669"/>
    <property type="project" value="InterPro"/>
</dbReference>
<feature type="domain" description="LamG-like jellyroll fold" evidence="3">
    <location>
        <begin position="439"/>
        <end position="564"/>
    </location>
</feature>
<dbReference type="PATRIC" id="fig|1434104.5.peg.1671"/>
<evidence type="ECO:0000256" key="2">
    <source>
        <dbReference type="ARBA" id="ARBA00023157"/>
    </source>
</evidence>
<accession>A0A0E3SSU9</accession>
<evidence type="ECO:0000259" key="3">
    <source>
        <dbReference type="SMART" id="SM00560"/>
    </source>
</evidence>
<dbReference type="InterPro" id="IPR013320">
    <property type="entry name" value="ConA-like_dom_sf"/>
</dbReference>
<organism evidence="4 5">
    <name type="scientific">Methanococcoides methylutens MM1</name>
    <dbReference type="NCBI Taxonomy" id="1434104"/>
    <lineage>
        <taxon>Archaea</taxon>
        <taxon>Methanobacteriati</taxon>
        <taxon>Methanobacteriota</taxon>
        <taxon>Stenosarchaea group</taxon>
        <taxon>Methanomicrobia</taxon>
        <taxon>Methanosarcinales</taxon>
        <taxon>Methanosarcinaceae</taxon>
        <taxon>Methanococcoides</taxon>
    </lineage>
</organism>
<reference evidence="4 5" key="1">
    <citation type="submission" date="2014-07" db="EMBL/GenBank/DDBJ databases">
        <title>Methanogenic archaea and the global carbon cycle.</title>
        <authorList>
            <person name="Henriksen J.R."/>
            <person name="Luke J."/>
            <person name="Reinhart S."/>
            <person name="Benedict M.N."/>
            <person name="Youngblut N.D."/>
            <person name="Metcalf M.E."/>
            <person name="Whitaker R.J."/>
            <person name="Metcalf W.W."/>
        </authorList>
    </citation>
    <scope>NUCLEOTIDE SEQUENCE [LARGE SCALE GENOMIC DNA]</scope>
    <source>
        <strain evidence="4 5">MM1</strain>
    </source>
</reference>
<dbReference type="InterPro" id="IPR036439">
    <property type="entry name" value="Dockerin_dom_sf"/>
</dbReference>
<dbReference type="InterPro" id="IPR006558">
    <property type="entry name" value="LamG-like"/>
</dbReference>
<proteinExistence type="predicted"/>
<gene>
    <name evidence="4" type="ORF">MCMEM_1534</name>
</gene>
<keyword evidence="1" id="KW-0732">Signal</keyword>
<dbReference type="KEGG" id="mmet:MCMEM_1534"/>
<dbReference type="Proteomes" id="UP000033048">
    <property type="component" value="Chromosome"/>
</dbReference>
<evidence type="ECO:0000313" key="4">
    <source>
        <dbReference type="EMBL" id="AKB85587.1"/>
    </source>
</evidence>
<dbReference type="HOGENOM" id="CLU_347387_0_0_2"/>
<dbReference type="PANTHER" id="PTHR47635:SF2">
    <property type="entry name" value="LAMG-LIKE JELLYROLL FOLD DOMAIN-CONTAINING PROTEIN"/>
    <property type="match status" value="1"/>
</dbReference>
<protein>
    <recommendedName>
        <fullName evidence="3">LamG-like jellyroll fold domain-containing protein</fullName>
    </recommendedName>
</protein>
<dbReference type="Gene3D" id="1.10.1330.10">
    <property type="entry name" value="Dockerin domain"/>
    <property type="match status" value="1"/>
</dbReference>
<dbReference type="Pfam" id="PF13385">
    <property type="entry name" value="Laminin_G_3"/>
    <property type="match status" value="2"/>
</dbReference>
<feature type="domain" description="LamG-like jellyroll fold" evidence="3">
    <location>
        <begin position="233"/>
        <end position="358"/>
    </location>
</feature>
<dbReference type="InterPro" id="IPR002102">
    <property type="entry name" value="Cohesin_dom"/>
</dbReference>
<dbReference type="GO" id="GO:0000272">
    <property type="term" value="P:polysaccharide catabolic process"/>
    <property type="evidence" value="ECO:0007669"/>
    <property type="project" value="InterPro"/>
</dbReference>
<name>A0A0E3SSU9_METMT</name>
<dbReference type="SUPFAM" id="SSF49899">
    <property type="entry name" value="Concanavalin A-like lectins/glucanases"/>
    <property type="match status" value="2"/>
</dbReference>
<dbReference type="EMBL" id="CP009518">
    <property type="protein sequence ID" value="AKB85587.1"/>
    <property type="molecule type" value="Genomic_DNA"/>
</dbReference>
<evidence type="ECO:0000256" key="1">
    <source>
        <dbReference type="ARBA" id="ARBA00022729"/>
    </source>
</evidence>
<dbReference type="SMART" id="SM00560">
    <property type="entry name" value="LamGL"/>
    <property type="match status" value="2"/>
</dbReference>
<dbReference type="Gene3D" id="2.60.120.200">
    <property type="match status" value="2"/>
</dbReference>
<dbReference type="Gene3D" id="2.60.40.680">
    <property type="match status" value="1"/>
</dbReference>
<evidence type="ECO:0000313" key="5">
    <source>
        <dbReference type="Proteomes" id="UP000033048"/>
    </source>
</evidence>
<dbReference type="AlphaFoldDB" id="A0A0E3SSU9"/>
<dbReference type="InterPro" id="IPR008965">
    <property type="entry name" value="CBM2/CBM3_carb-bd_dom_sf"/>
</dbReference>
<sequence length="781" mass="84592">MASPEGSVTLYDGNALEFKTPPDVVAYANTLYSEPPNEFKITTSGNIWQYKHWIALTDQGDWIEAKTGIETTTVGVQFWGDINGGWARVLVDGEKVWSGDTYGGDSKFPEGKFIKYLEISGLDKGFHTIRVENMGVSSKGGGDDVIVYFFSLMEPSVVEPEPTPTPEPTQVSEKELVAYYPFDGNVKDYSGNDNHAFNDGATFVSGAREQALSFDGKGDYVRSPVNIDTDNMPQMTMIAWAKADEVRGTVISHDDGNYDRTIAIDDSGDGVGWSAFSGSGGVLGSYPVTTDEWVFLAAVYDQDAETVTLYVNDKVYEEKGKIGSGRDYTIIGSNPESGLHFSGDIDEMRIYNYALSQSEINSLRKEVTPPAPEPIPVDEKELVAYYPLDGNVKDHSGNDNHGFNDGATFVSGAREQALSFDGKDDYLRSQVNINPDNMPQMTMVAWAKADEVRGTVISHDDGSYDRTISIDDSGDGVGWSAFGGSGGILGSYPVTSGEWTFLAAVYDQDAETVTLYVNDKVYEEKGKIGSGQDYTIIGSNPESGLHFSGDIDEVRIYNYALSQSEIDSLRKEVAITIPEQIITQEPIADGFNGLIFESRSKANGSIVQIPLTLNGIGENIGNIDMTLRYNSSVLAATEVVKGSLTSNSLLNYNIVDSAIKINIDDKDGFSGDGSVAYVRFNVVGTEGSYTSLDITSLSANRVDQTPFNIATKDGMFKVISLEESKGDAVGDGGELTALDALYALQMSVRMIPEDLAMDMDGDGSVTSNDARLILKSSVKSD</sequence>
<keyword evidence="2" id="KW-1015">Disulfide bond</keyword>
<keyword evidence="5" id="KW-1185">Reference proteome</keyword>
<dbReference type="PANTHER" id="PTHR47635">
    <property type="entry name" value="CUB DOMAIN-CONTAINING PROTEIN"/>
    <property type="match status" value="1"/>
</dbReference>
<dbReference type="Pfam" id="PF00963">
    <property type="entry name" value="Cohesin"/>
    <property type="match status" value="1"/>
</dbReference>
<dbReference type="SUPFAM" id="SSF49384">
    <property type="entry name" value="Carbohydrate-binding domain"/>
    <property type="match status" value="1"/>
</dbReference>